<evidence type="ECO:0000313" key="4">
    <source>
        <dbReference type="Proteomes" id="UP000095751"/>
    </source>
</evidence>
<name>A0A1E7FI57_9STRA</name>
<dbReference type="EMBL" id="KV784357">
    <property type="protein sequence ID" value="OEU17814.1"/>
    <property type="molecule type" value="Genomic_DNA"/>
</dbReference>
<sequence>MITKANNRTRTNNNNKAIIIPSIAVIIVGIVLLVVLSPPSSSSTSFIRVAHSFSTTTHTTTTTATRRRITTSIKTTKTSLSRSRGISQQRQQQVPIFASTTTTPDNNNWNNNRYDKKKNNNNNSSSSNRSKSYRTTRDRKEQEEREKIRRGIQNKLRKTRDSILYYGQADAKKGVVKVVVKEVVDVDVDGGRQPQRTTTQSFSKAIVSKLVQSYSSALITVSNDGRNVSNRNNVLEDLLLDPLLPENDLKNIVLLESRPVQERILGLLAVLIQATTYIQEEISTSNNNKPNDHLCFIQSQLWKTCRLILQDMVHVVDNDSDSDRSNSLPHVVSPIAVTALAKALRESSTIKTKSYPANNAVDKVNSNFGAVEIKELLQLVSEARVAVAVAVSVVGKNNKDDNNGDMDRSLSVAWNLYLSSLCDRALATENPNDTGLEMAANLIIQQQQQEQDPSSSSPIEEKDYYTDIASYNTVLNIAAKIGNSNLVNTLWKDLTVKRGRQLQQIDEMKQQQQNHHQQKQIVLLQPNSRTYNTRLMVTKDPAKRLEIFDREIVPTALRCHREIINKYGTTTMNTVLPAIIDSFTIDLVMMPLLQADRKRDLFRLIDQWMVMVYRQHIKPKDKRKNNGKSDYQKLTEPAERTFKNALSAFFITLVQRNGDARTARELWDRYMVLEIDTVVNNNSDDNNNDDTGTNSPLTIGRTTNIVPPEQRHYNILLDGYARLVDRARDEQDHDVMSSLSSGDDLESDPNIKMASTRTMEADGDYDYDSIYASAKHHRDIEEQAIQDGQDLFALMMAHQQQRNSRNKVGPDAYTRSTMIRLCRTGAEVQYLLERASAATSTASAASKTHRAYLPRAVVRAAVTTCGRLGDPSMACIIFDQYMFPPEGSKSNNDRRIYSNYRAFNVLLGALAAGAKMENPKIEVTEPTTTEGENDTSSTSFLSQINGLTCLEAVIFILNLMTAKNSQTYCVAASALQYATIDESKILSHAISGGSSNDNDNNGDKTTSLALQIFRIASRAGIQADGRFVNAIFRCYGDDIVGALDGWKKEIRKATTQNEDRRNLKEPKSAVKNKNMLAAYNGLIYVCGRAERPDIAVRIVYAMKNKEGLEPNENPYYNYRSGKRTRISLIAQNKQKVGQRGLVAKLLPKLDMVGQYENVLYVECKQYDSRDRRTENERKVRIIV</sequence>
<evidence type="ECO:0000256" key="1">
    <source>
        <dbReference type="SAM" id="MobiDB-lite"/>
    </source>
</evidence>
<dbReference type="KEGG" id="fcy:FRACYDRAFT_238240"/>
<keyword evidence="2" id="KW-0472">Membrane</keyword>
<dbReference type="PANTHER" id="PTHR42264:SF6">
    <property type="entry name" value="TRANSMEMBRANE PROTEIN"/>
    <property type="match status" value="1"/>
</dbReference>
<evidence type="ECO:0000313" key="3">
    <source>
        <dbReference type="EMBL" id="OEU17814.1"/>
    </source>
</evidence>
<dbReference type="InParanoid" id="A0A1E7FI57"/>
<dbReference type="Proteomes" id="UP000095751">
    <property type="component" value="Unassembled WGS sequence"/>
</dbReference>
<organism evidence="3 4">
    <name type="scientific">Fragilariopsis cylindrus CCMP1102</name>
    <dbReference type="NCBI Taxonomy" id="635003"/>
    <lineage>
        <taxon>Eukaryota</taxon>
        <taxon>Sar</taxon>
        <taxon>Stramenopiles</taxon>
        <taxon>Ochrophyta</taxon>
        <taxon>Bacillariophyta</taxon>
        <taxon>Bacillariophyceae</taxon>
        <taxon>Bacillariophycidae</taxon>
        <taxon>Bacillariales</taxon>
        <taxon>Bacillariaceae</taxon>
        <taxon>Fragilariopsis</taxon>
    </lineage>
</organism>
<dbReference type="OrthoDB" id="185373at2759"/>
<protein>
    <submittedName>
        <fullName evidence="3">Uncharacterized protein</fullName>
    </submittedName>
</protein>
<dbReference type="PANTHER" id="PTHR42264">
    <property type="entry name" value="EPHRIN_REC_LIKE DOMAIN-CONTAINING PROTEIN"/>
    <property type="match status" value="1"/>
</dbReference>
<feature type="region of interest" description="Disordered" evidence="1">
    <location>
        <begin position="56"/>
        <end position="152"/>
    </location>
</feature>
<gene>
    <name evidence="3" type="ORF">FRACYDRAFT_238240</name>
</gene>
<feature type="compositionally biased region" description="Low complexity" evidence="1">
    <location>
        <begin position="682"/>
        <end position="695"/>
    </location>
</feature>
<proteinExistence type="predicted"/>
<feature type="compositionally biased region" description="Low complexity" evidence="1">
    <location>
        <begin position="120"/>
        <end position="130"/>
    </location>
</feature>
<keyword evidence="2" id="KW-0812">Transmembrane</keyword>
<dbReference type="AlphaFoldDB" id="A0A1E7FI57"/>
<feature type="transmembrane region" description="Helical" evidence="2">
    <location>
        <begin position="17"/>
        <end position="36"/>
    </location>
</feature>
<reference evidence="3 4" key="1">
    <citation type="submission" date="2016-09" db="EMBL/GenBank/DDBJ databases">
        <title>Extensive genetic diversity and differential bi-allelic expression allows diatom success in the polar Southern Ocean.</title>
        <authorList>
            <consortium name="DOE Joint Genome Institute"/>
            <person name="Mock T."/>
            <person name="Otillar R.P."/>
            <person name="Strauss J."/>
            <person name="Dupont C."/>
            <person name="Frickenhaus S."/>
            <person name="Maumus F."/>
            <person name="Mcmullan M."/>
            <person name="Sanges R."/>
            <person name="Schmutz J."/>
            <person name="Toseland A."/>
            <person name="Valas R."/>
            <person name="Veluchamy A."/>
            <person name="Ward B.J."/>
            <person name="Allen A."/>
            <person name="Barry K."/>
            <person name="Falciatore A."/>
            <person name="Ferrante M."/>
            <person name="Fortunato A.E."/>
            <person name="Gloeckner G."/>
            <person name="Gruber A."/>
            <person name="Hipkin R."/>
            <person name="Janech M."/>
            <person name="Kroth P."/>
            <person name="Leese F."/>
            <person name="Lindquist E."/>
            <person name="Lyon B.R."/>
            <person name="Martin J."/>
            <person name="Mayer C."/>
            <person name="Parker M."/>
            <person name="Quesneville H."/>
            <person name="Raymond J."/>
            <person name="Uhlig C."/>
            <person name="Valentin K.U."/>
            <person name="Worden A.Z."/>
            <person name="Armbrust E.V."/>
            <person name="Bowler C."/>
            <person name="Green B."/>
            <person name="Moulton V."/>
            <person name="Van Oosterhout C."/>
            <person name="Grigoriev I."/>
        </authorList>
    </citation>
    <scope>NUCLEOTIDE SEQUENCE [LARGE SCALE GENOMIC DNA]</scope>
    <source>
        <strain evidence="3 4">CCMP1102</strain>
    </source>
</reference>
<feature type="region of interest" description="Disordered" evidence="1">
    <location>
        <begin position="682"/>
        <end position="703"/>
    </location>
</feature>
<keyword evidence="4" id="KW-1185">Reference proteome</keyword>
<evidence type="ECO:0000256" key="2">
    <source>
        <dbReference type="SAM" id="Phobius"/>
    </source>
</evidence>
<keyword evidence="2" id="KW-1133">Transmembrane helix</keyword>
<feature type="compositionally biased region" description="Low complexity" evidence="1">
    <location>
        <begin position="56"/>
        <end position="112"/>
    </location>
</feature>
<accession>A0A1E7FI57</accession>
<feature type="compositionally biased region" description="Basic and acidic residues" evidence="1">
    <location>
        <begin position="135"/>
        <end position="149"/>
    </location>
</feature>